<dbReference type="InterPro" id="IPR002716">
    <property type="entry name" value="PIN_dom"/>
</dbReference>
<organism evidence="11 12">
    <name type="scientific">Methanothermobacter marburgensis (strain ATCC BAA-927 / DSM 2133 / JCM 14651 / NBRC 100331 / OCM 82 / Marburg)</name>
    <name type="common">Methanobacterium thermoautotrophicum</name>
    <dbReference type="NCBI Taxonomy" id="79929"/>
    <lineage>
        <taxon>Archaea</taxon>
        <taxon>Methanobacteriati</taxon>
        <taxon>Methanobacteriota</taxon>
        <taxon>Methanomada group</taxon>
        <taxon>Methanobacteria</taxon>
        <taxon>Methanobacteriales</taxon>
        <taxon>Methanobacteriaceae</taxon>
        <taxon>Methanothermobacter</taxon>
    </lineage>
</organism>
<dbReference type="NCBIfam" id="NF009145">
    <property type="entry name" value="PRK12496.1-2"/>
    <property type="match status" value="1"/>
</dbReference>
<keyword evidence="9" id="KW-0800">Toxin</keyword>
<dbReference type="CDD" id="cd09876">
    <property type="entry name" value="PIN_Nob1-like"/>
    <property type="match status" value="1"/>
</dbReference>
<dbReference type="KEGG" id="mmg:MTBMA_c04330"/>
<comment type="function">
    <text evidence="9">Toxic component of a toxin-antitoxin (TA) system. An RNase.</text>
</comment>
<dbReference type="HOGENOM" id="CLU_109674_0_0_2"/>
<dbReference type="SMART" id="SM00670">
    <property type="entry name" value="PINc"/>
    <property type="match status" value="1"/>
</dbReference>
<comment type="cofactor">
    <cofactor evidence="2">
        <name>Zn(2+)</name>
        <dbReference type="ChEBI" id="CHEBI:29105"/>
    </cofactor>
</comment>
<name>D9PUY7_METTM</name>
<evidence type="ECO:0000313" key="12">
    <source>
        <dbReference type="Proteomes" id="UP000000345"/>
    </source>
</evidence>
<dbReference type="HAMAP" id="MF_00265">
    <property type="entry name" value="VapC_Nob1"/>
    <property type="match status" value="1"/>
</dbReference>
<dbReference type="GO" id="GO:0016787">
    <property type="term" value="F:hydrolase activity"/>
    <property type="evidence" value="ECO:0007669"/>
    <property type="project" value="UniProtKB-KW"/>
</dbReference>
<evidence type="ECO:0000256" key="5">
    <source>
        <dbReference type="ARBA" id="ARBA00022722"/>
    </source>
</evidence>
<dbReference type="GO" id="GO:0004521">
    <property type="term" value="F:RNA endonuclease activity"/>
    <property type="evidence" value="ECO:0007669"/>
    <property type="project" value="TreeGrafter"/>
</dbReference>
<evidence type="ECO:0000256" key="4">
    <source>
        <dbReference type="ARBA" id="ARBA00022649"/>
    </source>
</evidence>
<sequence length="165" mass="18965">MKRVLDASAFINGYIPEGTENYTVKSVTDEIRDFKSVMVLERALSDGRLRIMEPDPESMREVDEVTSRSGDAMRLSSTDREVIGLAVSLRKRGEVTVITDDYTIQNTLRILGIEFSSVLTSGIKETYQWRKICTGCRRVYPQDYQFGECEICGSEIKKKRYRSRR</sequence>
<dbReference type="GeneID" id="9704139"/>
<comment type="caution">
    <text evidence="9">Lacks conserved residue(s) required for the propagation of feature annotation.</text>
</comment>
<reference evidence="11 12" key="2">
    <citation type="journal article" date="2010" name="J. Bacteriol.">
        <title>Complete genome sequence of Methanothermobacter marburgensis, a methanoarchaeon model organism.</title>
        <authorList>
            <person name="Liesegang H."/>
            <person name="Kaster A.K."/>
            <person name="Wiezer A."/>
            <person name="Goenrich M."/>
            <person name="Wollherr A."/>
            <person name="Seedorf H."/>
            <person name="Gottschalk G."/>
            <person name="Thauer R.K."/>
        </authorList>
    </citation>
    <scope>NUCLEOTIDE SEQUENCE [LARGE SCALE GENOMIC DNA]</scope>
    <source>
        <strain evidence="12">ATCC BAA-927 / DSM 2133 / JCM 14651 / NBRC 100331 / OCM 82 / Marburg</strain>
    </source>
</reference>
<protein>
    <recommendedName>
        <fullName evidence="9">Ribonuclease VapC</fullName>
        <shortName evidence="9">RNase VapC</shortName>
        <ecNumber evidence="9">3.1.-.-</ecNumber>
    </recommendedName>
    <alternativeName>
        <fullName evidence="9">Putative toxin VapC</fullName>
    </alternativeName>
</protein>
<evidence type="ECO:0000256" key="6">
    <source>
        <dbReference type="ARBA" id="ARBA00022723"/>
    </source>
</evidence>
<comment type="cofactor">
    <cofactor evidence="9">
        <name>Mg(2+)</name>
        <dbReference type="ChEBI" id="CHEBI:18420"/>
    </cofactor>
</comment>
<keyword evidence="3" id="KW-0690">Ribosome biogenesis</keyword>
<dbReference type="AlphaFoldDB" id="D9PUY7"/>
<keyword evidence="4 9" id="KW-1277">Toxin-antitoxin system</keyword>
<evidence type="ECO:0000256" key="1">
    <source>
        <dbReference type="ARBA" id="ARBA00001936"/>
    </source>
</evidence>
<evidence type="ECO:0000259" key="10">
    <source>
        <dbReference type="SMART" id="SM00670"/>
    </source>
</evidence>
<comment type="cofactor">
    <cofactor evidence="1">
        <name>Mn(2+)</name>
        <dbReference type="ChEBI" id="CHEBI:29035"/>
    </cofactor>
</comment>
<evidence type="ECO:0000256" key="2">
    <source>
        <dbReference type="ARBA" id="ARBA00001947"/>
    </source>
</evidence>
<dbReference type="InterPro" id="IPR039907">
    <property type="entry name" value="NOB1"/>
</dbReference>
<dbReference type="GO" id="GO:0000287">
    <property type="term" value="F:magnesium ion binding"/>
    <property type="evidence" value="ECO:0007669"/>
    <property type="project" value="UniProtKB-UniRule"/>
</dbReference>
<evidence type="ECO:0000256" key="8">
    <source>
        <dbReference type="ARBA" id="ARBA00045770"/>
    </source>
</evidence>
<keyword evidence="5 9" id="KW-0540">Nuclease</keyword>
<dbReference type="PaxDb" id="79929-MTBMA_c04330"/>
<dbReference type="Pfam" id="PF17146">
    <property type="entry name" value="PIN_6"/>
    <property type="match status" value="1"/>
</dbReference>
<dbReference type="GeneID" id="77399212"/>
<dbReference type="GO" id="GO:0090729">
    <property type="term" value="F:toxin activity"/>
    <property type="evidence" value="ECO:0007669"/>
    <property type="project" value="UniProtKB-KW"/>
</dbReference>
<dbReference type="Proteomes" id="UP000000345">
    <property type="component" value="Chromosome"/>
</dbReference>
<keyword evidence="9" id="KW-0460">Magnesium</keyword>
<evidence type="ECO:0000256" key="7">
    <source>
        <dbReference type="ARBA" id="ARBA00022801"/>
    </source>
</evidence>
<proteinExistence type="inferred from homology"/>
<dbReference type="EMBL" id="CP001710">
    <property type="protein sequence ID" value="ADL58034.1"/>
    <property type="molecule type" value="Genomic_DNA"/>
</dbReference>
<dbReference type="RefSeq" id="WP_013295260.1">
    <property type="nucleotide sequence ID" value="NC_014408.1"/>
</dbReference>
<dbReference type="GO" id="GO:0030688">
    <property type="term" value="C:preribosome, small subunit precursor"/>
    <property type="evidence" value="ECO:0007669"/>
    <property type="project" value="TreeGrafter"/>
</dbReference>
<comment type="function">
    <text evidence="8">Toxic component of a type II toxin-antitoxin (TA) system. Processes pre-16S-rRNA at its 3' end (the D-site) to yield the mature 3' end.</text>
</comment>
<dbReference type="STRING" id="79929.MTBMA_c04330"/>
<dbReference type="OrthoDB" id="27944at2157"/>
<dbReference type="GO" id="GO:0030490">
    <property type="term" value="P:maturation of SSU-rRNA"/>
    <property type="evidence" value="ECO:0007669"/>
    <property type="project" value="TreeGrafter"/>
</dbReference>
<dbReference type="Gene3D" id="3.40.50.1010">
    <property type="entry name" value="5'-nuclease"/>
    <property type="match status" value="1"/>
</dbReference>
<dbReference type="PATRIC" id="fig|79929.8.peg.423"/>
<keyword evidence="7 9" id="KW-0378">Hydrolase</keyword>
<evidence type="ECO:0000256" key="3">
    <source>
        <dbReference type="ARBA" id="ARBA00022517"/>
    </source>
</evidence>
<comment type="similarity">
    <text evidence="9">Belongs to the PINc/VapC protein family.</text>
</comment>
<keyword evidence="6 9" id="KW-0479">Metal-binding</keyword>
<evidence type="ECO:0000313" key="11">
    <source>
        <dbReference type="EMBL" id="ADL58034.1"/>
    </source>
</evidence>
<dbReference type="InterPro" id="IPR022907">
    <property type="entry name" value="VapC_family"/>
</dbReference>
<dbReference type="PANTHER" id="PTHR12814">
    <property type="entry name" value="RNA-BINDING PROTEIN NOB1"/>
    <property type="match status" value="1"/>
</dbReference>
<evidence type="ECO:0000256" key="9">
    <source>
        <dbReference type="HAMAP-Rule" id="MF_00265"/>
    </source>
</evidence>
<feature type="domain" description="PIN" evidence="10">
    <location>
        <begin position="1"/>
        <end position="106"/>
    </location>
</feature>
<dbReference type="InterPro" id="IPR033411">
    <property type="entry name" value="Ribonuclease_PIN"/>
</dbReference>
<gene>
    <name evidence="9" type="primary">vapC</name>
    <name evidence="11" type="ordered locus">MTBMA_c04330</name>
</gene>
<keyword evidence="12" id="KW-1185">Reference proteome</keyword>
<dbReference type="PANTHER" id="PTHR12814:SF2">
    <property type="entry name" value="RNA-BINDING PROTEIN NOB1"/>
    <property type="match status" value="1"/>
</dbReference>
<feature type="binding site" evidence="9">
    <location>
        <position position="6"/>
    </location>
    <ligand>
        <name>Mg(2+)</name>
        <dbReference type="ChEBI" id="CHEBI:18420"/>
    </ligand>
</feature>
<accession>D9PUY7</accession>
<reference key="1">
    <citation type="submission" date="2009-08" db="EMBL/GenBank/DDBJ databases">
        <title>The genome sequence of Methanothermobacter marburgensis.</title>
        <authorList>
            <person name="Kaster A."/>
            <person name="Seedorf H."/>
            <person name="Goenrich M."/>
            <person name="Wiezer A."/>
            <person name="Liesegang H."/>
            <person name="Thauer R."/>
            <person name="Gottschalk G."/>
        </authorList>
    </citation>
    <scope>NUCLEOTIDE SEQUENCE</scope>
    <source>
        <strain>Marburg</strain>
    </source>
</reference>
<dbReference type="EC" id="3.1.-.-" evidence="9"/>